<evidence type="ECO:0000313" key="2">
    <source>
        <dbReference type="Proteomes" id="UP000180043"/>
    </source>
</evidence>
<sequence>MDTAGAAFLSMDNGTLGCDRNHRRTLEWLSKSPTEWGVVLEDDAIPCEDWSSTLTNILDASPAPIVSFYLGINYPKHWQPRVLQAAQAADAAGASWIVAEGFLLHAVGYAIRTELIDSALDHSRWFQMPVDQVLTDWARNNSHQVAYTWPSIVDHADTPTLFQHPDGSSRTLPRVAHRFGIPHGRQVVHLGN</sequence>
<accession>A0A1S1LJH4</accession>
<dbReference type="SUPFAM" id="SSF53448">
    <property type="entry name" value="Nucleotide-diphospho-sugar transferases"/>
    <property type="match status" value="1"/>
</dbReference>
<organism evidence="1 2">
    <name type="scientific">Mycobacteroides chelonae</name>
    <name type="common">Mycobacterium chelonae</name>
    <dbReference type="NCBI Taxonomy" id="1774"/>
    <lineage>
        <taxon>Bacteria</taxon>
        <taxon>Bacillati</taxon>
        <taxon>Actinomycetota</taxon>
        <taxon>Actinomycetes</taxon>
        <taxon>Mycobacteriales</taxon>
        <taxon>Mycobacteriaceae</taxon>
        <taxon>Mycobacteroides</taxon>
    </lineage>
</organism>
<comment type="caution">
    <text evidence="1">The sequence shown here is derived from an EMBL/GenBank/DDBJ whole genome shotgun (WGS) entry which is preliminary data.</text>
</comment>
<dbReference type="Proteomes" id="UP000180043">
    <property type="component" value="Unassembled WGS sequence"/>
</dbReference>
<gene>
    <name evidence="1" type="ORF">BKG82_23130</name>
</gene>
<evidence type="ECO:0008006" key="3">
    <source>
        <dbReference type="Google" id="ProtNLM"/>
    </source>
</evidence>
<proteinExistence type="predicted"/>
<protein>
    <recommendedName>
        <fullName evidence="3">Glycosyltransferase</fullName>
    </recommendedName>
</protein>
<reference evidence="1 2" key="1">
    <citation type="submission" date="2016-10" db="EMBL/GenBank/DDBJ databases">
        <title>Evaluation of Human, Veterinary and Environmental Mycobacterium chelonae Isolates by Core Genome Phylogenomic Analysis, Targeted Gene Comparison, and Anti-microbial Susceptibility Patterns: A Tale of Mistaken Identities.</title>
        <authorList>
            <person name="Fogelson S.B."/>
            <person name="Camus A.C."/>
            <person name="Lorenz W."/>
            <person name="Vasireddy R."/>
            <person name="Vasireddy S."/>
            <person name="Smith T."/>
            <person name="Brown-Elliott B.A."/>
            <person name="Wallace R.J.Jr."/>
            <person name="Hasan N.A."/>
            <person name="Reischl U."/>
            <person name="Sanchez S."/>
        </authorList>
    </citation>
    <scope>NUCLEOTIDE SEQUENCE [LARGE SCALE GENOMIC DNA]</scope>
    <source>
        <strain evidence="1 2">15515</strain>
    </source>
</reference>
<evidence type="ECO:0000313" key="1">
    <source>
        <dbReference type="EMBL" id="OHU51493.1"/>
    </source>
</evidence>
<dbReference type="AlphaFoldDB" id="A0A1S1LJH4"/>
<name>A0A1S1LJH4_MYCCH</name>
<dbReference type="InterPro" id="IPR029044">
    <property type="entry name" value="Nucleotide-diphossugar_trans"/>
</dbReference>
<dbReference type="EMBL" id="MLIQ01000023">
    <property type="protein sequence ID" value="OHU51493.1"/>
    <property type="molecule type" value="Genomic_DNA"/>
</dbReference>